<dbReference type="Proteomes" id="UP001200761">
    <property type="component" value="Segment"/>
</dbReference>
<evidence type="ECO:0000313" key="2">
    <source>
        <dbReference type="EMBL" id="UIW13324.1"/>
    </source>
</evidence>
<proteinExistence type="predicted"/>
<sequence length="60" mass="6458">MMLMLQIRDIAVALKIGLHFGKVDHTPTPPAQDEAPASASDTPSPSPRRYPVGFSRNEAA</sequence>
<dbReference type="EMBL" id="OL549189">
    <property type="protein sequence ID" value="UIW13324.1"/>
    <property type="molecule type" value="Genomic_DNA"/>
</dbReference>
<protein>
    <submittedName>
        <fullName evidence="2">Uncharacterized protein</fullName>
    </submittedName>
</protein>
<keyword evidence="3" id="KW-1185">Reference proteome</keyword>
<dbReference type="GeneID" id="77954717"/>
<evidence type="ECO:0000313" key="3">
    <source>
        <dbReference type="Proteomes" id="UP001200761"/>
    </source>
</evidence>
<reference evidence="2" key="1">
    <citation type="submission" date="2021-11" db="EMBL/GenBank/DDBJ databases">
        <authorList>
            <person name="Furlong K.P."/>
            <person name="Ghanmi N."/>
            <person name="Islam M.S."/>
            <person name="Jung D."/>
            <person name="Madani M.T."/>
            <person name="Petrova A."/>
            <person name="Ristovski M."/>
            <person name="Salikini A."/>
            <person name="Uppal M."/>
            <person name="Tran A."/>
            <person name="Tremblay V."/>
            <person name="Williams E."/>
            <person name="Giles L."/>
            <person name="McCarthy L."/>
            <person name="Wheaton K.A."/>
            <person name="Chan K."/>
            <person name="Rudner A.D."/>
            <person name="Beyer A.R."/>
            <person name="Chong R.A."/>
            <person name="Edgington N.P."/>
            <person name="Freise A.C."/>
            <person name="Garcia Costas A.M."/>
            <person name="Gibb B.P."/>
            <person name="Klyczek K.K."/>
            <person name="Swerdlow S.J."/>
            <person name="Garlena R.A."/>
            <person name="Russell D.A."/>
            <person name="Jacobs-Sera D."/>
            <person name="Hatfull G.F."/>
        </authorList>
    </citation>
    <scope>NUCLEOTIDE SEQUENCE</scope>
</reference>
<accession>A0AA49B382</accession>
<evidence type="ECO:0000256" key="1">
    <source>
        <dbReference type="SAM" id="MobiDB-lite"/>
    </source>
</evidence>
<name>A0AA49B382_9CAUD</name>
<dbReference type="RefSeq" id="YP_010678324.1">
    <property type="nucleotide sequence ID" value="NC_071033.1"/>
</dbReference>
<organism evidence="2 3">
    <name type="scientific">Arthrobacter phage Crewmate</name>
    <dbReference type="NCBI Taxonomy" id="2832317"/>
    <lineage>
        <taxon>Viruses</taxon>
        <taxon>Duplodnaviria</taxon>
        <taxon>Heunggongvirae</taxon>
        <taxon>Uroviricota</taxon>
        <taxon>Caudoviricetes</taxon>
        <taxon>Casidaviridae</taxon>
        <taxon>Manhattanvirus</taxon>
        <taxon>Manhattanvirus crewmate</taxon>
    </lineage>
</organism>
<feature type="region of interest" description="Disordered" evidence="1">
    <location>
        <begin position="21"/>
        <end position="60"/>
    </location>
</feature>
<dbReference type="KEGG" id="vg:77954717"/>
<gene>
    <name evidence="2" type="primary">73</name>
    <name evidence="2" type="ORF">SEA_CREWMATE_73</name>
</gene>